<feature type="domain" description="Copper-binding protein MbnP-like" evidence="2">
    <location>
        <begin position="43"/>
        <end position="280"/>
    </location>
</feature>
<feature type="chain" id="PRO_5037507439" evidence="1">
    <location>
        <begin position="23"/>
        <end position="317"/>
    </location>
</feature>
<dbReference type="InterPro" id="IPR023977">
    <property type="entry name" value="MbnP-like"/>
</dbReference>
<dbReference type="AlphaFoldDB" id="A0A941DDQ8"/>
<accession>A0A941DDQ8</accession>
<gene>
    <name evidence="3" type="ORF">KDM92_09675</name>
</gene>
<dbReference type="RefSeq" id="WP_212684152.1">
    <property type="nucleotide sequence ID" value="NZ_JAGSPM010000005.1"/>
</dbReference>
<dbReference type="NCBIfam" id="TIGR04052">
    <property type="entry name" value="MbnP_like_WxW"/>
    <property type="match status" value="1"/>
</dbReference>
<organism evidence="3 4">
    <name type="scientific">Undibacterium baiyunense</name>
    <dbReference type="NCBI Taxonomy" id="2828731"/>
    <lineage>
        <taxon>Bacteria</taxon>
        <taxon>Pseudomonadati</taxon>
        <taxon>Pseudomonadota</taxon>
        <taxon>Betaproteobacteria</taxon>
        <taxon>Burkholderiales</taxon>
        <taxon>Oxalobacteraceae</taxon>
        <taxon>Undibacterium</taxon>
    </lineage>
</organism>
<feature type="signal peptide" evidence="1">
    <location>
        <begin position="1"/>
        <end position="22"/>
    </location>
</feature>
<proteinExistence type="predicted"/>
<dbReference type="Pfam" id="PF20243">
    <property type="entry name" value="MbnP"/>
    <property type="match status" value="1"/>
</dbReference>
<evidence type="ECO:0000259" key="2">
    <source>
        <dbReference type="Pfam" id="PF20243"/>
    </source>
</evidence>
<evidence type="ECO:0000313" key="3">
    <source>
        <dbReference type="EMBL" id="MBR7746849.1"/>
    </source>
</evidence>
<evidence type="ECO:0000256" key="1">
    <source>
        <dbReference type="SAM" id="SignalP"/>
    </source>
</evidence>
<protein>
    <submittedName>
        <fullName evidence="3">Metallo-mystery pair system four-Cys motif protein</fullName>
    </submittedName>
</protein>
<dbReference type="InterPro" id="IPR046863">
    <property type="entry name" value="MbnP-like_dom"/>
</dbReference>
<dbReference type="PROSITE" id="PS51257">
    <property type="entry name" value="PROKAR_LIPOPROTEIN"/>
    <property type="match status" value="1"/>
</dbReference>
<keyword evidence="4" id="KW-1185">Reference proteome</keyword>
<keyword evidence="1" id="KW-0732">Signal</keyword>
<evidence type="ECO:0000313" key="4">
    <source>
        <dbReference type="Proteomes" id="UP000680158"/>
    </source>
</evidence>
<dbReference type="EMBL" id="JAGSPM010000005">
    <property type="protein sequence ID" value="MBR7746849.1"/>
    <property type="molecule type" value="Genomic_DNA"/>
</dbReference>
<reference evidence="3 4" key="1">
    <citation type="submission" date="2021-04" db="EMBL/GenBank/DDBJ databases">
        <title>novel species isolated from subtropical streams in China.</title>
        <authorList>
            <person name="Lu H."/>
        </authorList>
    </citation>
    <scope>NUCLEOTIDE SEQUENCE [LARGE SCALE GENOMIC DNA]</scope>
    <source>
        <strain evidence="3 4">BYS107W</strain>
    </source>
</reference>
<sequence length="317" mass="32689">MKATSTFNLTTLMTIAASISLAACGGSSSPAAPTAPTYPATMQVSINFDLLANGSAVKCGTAITSLGSKATTAELKDARFYVSNVNLIDANDKAVPVTLTANDWQNDKVSLISFVDGSSVACGGVTLPTNAVITGTVPGAAYKGISYEIGVPTELNHTDYAAAAKPLNVQAMAWSWTSGRKFMKLEVNPVGGVDVVRTNTTTTPPTTTTNKANTWNVHLGSGGCTTNATTGTYSCTNSNRMLVKLASFDYNTQKISLDLNALFAGSDLTTDLAGATGCMSGATDTDCKAIFENLKINLATGATTSAGVQSIFLARSK</sequence>
<dbReference type="Proteomes" id="UP000680158">
    <property type="component" value="Unassembled WGS sequence"/>
</dbReference>
<name>A0A941DDQ8_9BURK</name>
<comment type="caution">
    <text evidence="3">The sequence shown here is derived from an EMBL/GenBank/DDBJ whole genome shotgun (WGS) entry which is preliminary data.</text>
</comment>